<accession>A0A2R5GD62</accession>
<feature type="compositionally biased region" description="Acidic residues" evidence="1">
    <location>
        <begin position="248"/>
        <end position="263"/>
    </location>
</feature>
<reference evidence="2 3" key="1">
    <citation type="submission" date="2017-12" db="EMBL/GenBank/DDBJ databases">
        <title>Sequencing, de novo assembly and annotation of complete genome of a new Thraustochytrid species, strain FCC1311.</title>
        <authorList>
            <person name="Sedici K."/>
            <person name="Godart F."/>
            <person name="Aiese Cigliano R."/>
            <person name="Sanseverino W."/>
            <person name="Barakat M."/>
            <person name="Ortet P."/>
            <person name="Marechal E."/>
            <person name="Cagnac O."/>
            <person name="Amato A."/>
        </authorList>
    </citation>
    <scope>NUCLEOTIDE SEQUENCE [LARGE SCALE GENOMIC DNA]</scope>
</reference>
<comment type="caution">
    <text evidence="2">The sequence shown here is derived from an EMBL/GenBank/DDBJ whole genome shotgun (WGS) entry which is preliminary data.</text>
</comment>
<feature type="compositionally biased region" description="Acidic residues" evidence="1">
    <location>
        <begin position="205"/>
        <end position="224"/>
    </location>
</feature>
<dbReference type="AlphaFoldDB" id="A0A2R5GD62"/>
<organism evidence="2 3">
    <name type="scientific">Hondaea fermentalgiana</name>
    <dbReference type="NCBI Taxonomy" id="2315210"/>
    <lineage>
        <taxon>Eukaryota</taxon>
        <taxon>Sar</taxon>
        <taxon>Stramenopiles</taxon>
        <taxon>Bigyra</taxon>
        <taxon>Labyrinthulomycetes</taxon>
        <taxon>Thraustochytrida</taxon>
        <taxon>Thraustochytriidae</taxon>
        <taxon>Hondaea</taxon>
    </lineage>
</organism>
<protein>
    <submittedName>
        <fullName evidence="2">Uncharacterized protein</fullName>
    </submittedName>
</protein>
<sequence length="340" mass="36980">MLHLLVKLVETKLEERILDDKLRLTVEVHPRQDQEKAHTAWLRDVTTPQGAALHCKYSLAAFDAKAPFYALLTVQDETGANRVASASLDLGPLRINHTAGPVDAQVSLRTPKGAKAFTLQVSASYDGSHDDDLISDNSSEAGEDDVRTGDDPNATDNSSEAEEDDVPADETGKDMNADEKDASALFTDDSSEADEDDVRPGDDVYGTDDSSEASEDDVLEEVPEAESPKAAAAKQNPRQKEQFHSENDSEQSEDDIDDDDDIASDDRQSESYGSASFADAESELKMPLVPTVDTCKESLPLQSEHHSQTSGAWEALYRVDRFESGPGQAKPKVKPICKLV</sequence>
<evidence type="ECO:0000256" key="1">
    <source>
        <dbReference type="SAM" id="MobiDB-lite"/>
    </source>
</evidence>
<feature type="region of interest" description="Disordered" evidence="1">
    <location>
        <begin position="125"/>
        <end position="285"/>
    </location>
</feature>
<keyword evidence="3" id="KW-1185">Reference proteome</keyword>
<feature type="compositionally biased region" description="Basic and acidic residues" evidence="1">
    <location>
        <begin position="170"/>
        <end position="182"/>
    </location>
</feature>
<feature type="compositionally biased region" description="Acidic residues" evidence="1">
    <location>
        <begin position="159"/>
        <end position="168"/>
    </location>
</feature>
<dbReference type="EMBL" id="BEYU01000015">
    <property type="protein sequence ID" value="GBG25734.1"/>
    <property type="molecule type" value="Genomic_DNA"/>
</dbReference>
<feature type="compositionally biased region" description="Basic and acidic residues" evidence="1">
    <location>
        <begin position="238"/>
        <end position="247"/>
    </location>
</feature>
<evidence type="ECO:0000313" key="2">
    <source>
        <dbReference type="EMBL" id="GBG25734.1"/>
    </source>
</evidence>
<name>A0A2R5GD62_9STRA</name>
<dbReference type="InParanoid" id="A0A2R5GD62"/>
<dbReference type="Proteomes" id="UP000241890">
    <property type="component" value="Unassembled WGS sequence"/>
</dbReference>
<gene>
    <name evidence="2" type="ORF">FCC1311_019532</name>
</gene>
<proteinExistence type="predicted"/>
<evidence type="ECO:0000313" key="3">
    <source>
        <dbReference type="Proteomes" id="UP000241890"/>
    </source>
</evidence>